<keyword evidence="8" id="KW-1185">Reference proteome</keyword>
<evidence type="ECO:0000259" key="6">
    <source>
        <dbReference type="PROSITE" id="PS50885"/>
    </source>
</evidence>
<dbReference type="EMBL" id="FXYF01000024">
    <property type="protein sequence ID" value="SMX50600.1"/>
    <property type="molecule type" value="Genomic_DNA"/>
</dbReference>
<proteinExistence type="inferred from homology"/>
<dbReference type="PROSITE" id="PS50885">
    <property type="entry name" value="HAMP"/>
    <property type="match status" value="1"/>
</dbReference>
<evidence type="ECO:0000313" key="8">
    <source>
        <dbReference type="Proteomes" id="UP000207598"/>
    </source>
</evidence>
<keyword evidence="4" id="KW-0812">Transmembrane</keyword>
<dbReference type="PANTHER" id="PTHR43531:SF11">
    <property type="entry name" value="METHYL-ACCEPTING CHEMOTAXIS PROTEIN 3"/>
    <property type="match status" value="1"/>
</dbReference>
<feature type="domain" description="HAMP" evidence="6">
    <location>
        <begin position="200"/>
        <end position="252"/>
    </location>
</feature>
<evidence type="ECO:0000256" key="2">
    <source>
        <dbReference type="ARBA" id="ARBA00029447"/>
    </source>
</evidence>
<keyword evidence="3" id="KW-0807">Transducer</keyword>
<organism evidence="7 8">
    <name type="scientific">Maliponia aquimaris</name>
    <dbReference type="NCBI Taxonomy" id="1673631"/>
    <lineage>
        <taxon>Bacteria</taxon>
        <taxon>Pseudomonadati</taxon>
        <taxon>Pseudomonadota</taxon>
        <taxon>Alphaproteobacteria</taxon>
        <taxon>Rhodobacterales</taxon>
        <taxon>Paracoccaceae</taxon>
        <taxon>Maliponia</taxon>
    </lineage>
</organism>
<feature type="transmembrane region" description="Helical" evidence="4">
    <location>
        <begin position="146"/>
        <end position="165"/>
    </location>
</feature>
<comment type="similarity">
    <text evidence="2">Belongs to the methyl-accepting chemotaxis (MCP) protein family.</text>
</comment>
<dbReference type="SMART" id="SM00283">
    <property type="entry name" value="MA"/>
    <property type="match status" value="1"/>
</dbReference>
<accession>A0A238L6Y2</accession>
<keyword evidence="4" id="KW-0472">Membrane</keyword>
<dbReference type="Pfam" id="PF00015">
    <property type="entry name" value="MCPsignal"/>
    <property type="match status" value="1"/>
</dbReference>
<protein>
    <submittedName>
        <fullName evidence="7">Methyl-accepting chemotaxis protein II</fullName>
    </submittedName>
</protein>
<keyword evidence="1" id="KW-0145">Chemotaxis</keyword>
<evidence type="ECO:0000256" key="4">
    <source>
        <dbReference type="SAM" id="Phobius"/>
    </source>
</evidence>
<dbReference type="InterPro" id="IPR003660">
    <property type="entry name" value="HAMP_dom"/>
</dbReference>
<sequence>MQALFSLPERLDSRAFAAAVCFLFVPLGGVVAISSGGYAPLSLAGLLAGAVLGLICVRWPGPWANHVLAALLIVQAAQITAQMQGHPWQVDTHILYFAMLAIVATLRSVRALLLACGVTLVHLLLVGQVWPGLVWPPSEPSGALRGLLHAVVVMLEGGVLVMAILRRRAAETRVAQTAERLDTERRIAEDARREAEDNIRTTRLVIDAVRVALSRLAGRDMTCSISAPFPAAYEVMRQDFNTTVETLREAFLNANDLGKSFTRDAQSLAEEIIGHSGKTAKQVQRLEGMSADAAKLRELLTATVEQAHKAAEAAGQARGSAEHGGEVTAQAIRAMRGIEDSSREISQIVDLIDDVSFQTNLLALNAGVEAARAGQSGKGFAVVAAEVRHLAQSTSEAAAGIKKLIRRSSDQVKTGAGLVDAVGQRLAEIQTQIARASALTDAISEGNGAQAEGLNRLHAQVGDADAAAHEAQKTAERLAARARKMTIASKKLSCDIEAFTFTEDDLLRGMSEA</sequence>
<evidence type="ECO:0000313" key="7">
    <source>
        <dbReference type="EMBL" id="SMX50600.1"/>
    </source>
</evidence>
<keyword evidence="4" id="KW-1133">Transmembrane helix</keyword>
<dbReference type="GO" id="GO:0006935">
    <property type="term" value="P:chemotaxis"/>
    <property type="evidence" value="ECO:0007669"/>
    <property type="project" value="UniProtKB-KW"/>
</dbReference>
<dbReference type="PANTHER" id="PTHR43531">
    <property type="entry name" value="PROTEIN ICFG"/>
    <property type="match status" value="1"/>
</dbReference>
<dbReference type="Gene3D" id="1.10.287.950">
    <property type="entry name" value="Methyl-accepting chemotaxis protein"/>
    <property type="match status" value="1"/>
</dbReference>
<gene>
    <name evidence="7" type="primary">tar</name>
    <name evidence="7" type="ORF">MAA8898_04872</name>
</gene>
<feature type="transmembrane region" description="Helical" evidence="4">
    <location>
        <begin position="95"/>
        <end position="126"/>
    </location>
</feature>
<dbReference type="OrthoDB" id="354287at2"/>
<feature type="transmembrane region" description="Helical" evidence="4">
    <location>
        <begin position="41"/>
        <end position="60"/>
    </location>
</feature>
<evidence type="ECO:0000256" key="3">
    <source>
        <dbReference type="PROSITE-ProRule" id="PRU00284"/>
    </source>
</evidence>
<dbReference type="InterPro" id="IPR004089">
    <property type="entry name" value="MCPsignal_dom"/>
</dbReference>
<evidence type="ECO:0000259" key="5">
    <source>
        <dbReference type="PROSITE" id="PS50111"/>
    </source>
</evidence>
<dbReference type="PROSITE" id="PS50111">
    <property type="entry name" value="CHEMOTAXIS_TRANSDUC_2"/>
    <property type="match status" value="1"/>
</dbReference>
<dbReference type="SUPFAM" id="SSF58104">
    <property type="entry name" value="Methyl-accepting chemotaxis protein (MCP) signaling domain"/>
    <property type="match status" value="1"/>
</dbReference>
<dbReference type="Proteomes" id="UP000207598">
    <property type="component" value="Unassembled WGS sequence"/>
</dbReference>
<reference evidence="7 8" key="1">
    <citation type="submission" date="2017-05" db="EMBL/GenBank/DDBJ databases">
        <authorList>
            <person name="Song R."/>
            <person name="Chenine A.L."/>
            <person name="Ruprecht R.M."/>
        </authorList>
    </citation>
    <scope>NUCLEOTIDE SEQUENCE [LARGE SCALE GENOMIC DNA]</scope>
    <source>
        <strain evidence="7 8">CECT 8898</strain>
    </source>
</reference>
<feature type="domain" description="Methyl-accepting transducer" evidence="5">
    <location>
        <begin position="257"/>
        <end position="479"/>
    </location>
</feature>
<dbReference type="GO" id="GO:0007165">
    <property type="term" value="P:signal transduction"/>
    <property type="evidence" value="ECO:0007669"/>
    <property type="project" value="UniProtKB-KW"/>
</dbReference>
<dbReference type="AlphaFoldDB" id="A0A238L6Y2"/>
<dbReference type="RefSeq" id="WP_141194939.1">
    <property type="nucleotide sequence ID" value="NZ_FXYF01000024.1"/>
</dbReference>
<evidence type="ECO:0000256" key="1">
    <source>
        <dbReference type="ARBA" id="ARBA00022500"/>
    </source>
</evidence>
<feature type="transmembrane region" description="Helical" evidence="4">
    <location>
        <begin position="15"/>
        <end position="34"/>
    </location>
</feature>
<name>A0A238L6Y2_9RHOB</name>
<dbReference type="InterPro" id="IPR051310">
    <property type="entry name" value="MCP_chemotaxis"/>
</dbReference>
<dbReference type="GO" id="GO:0016020">
    <property type="term" value="C:membrane"/>
    <property type="evidence" value="ECO:0007669"/>
    <property type="project" value="InterPro"/>
</dbReference>